<dbReference type="GO" id="GO:0000156">
    <property type="term" value="F:phosphorelay response regulator activity"/>
    <property type="evidence" value="ECO:0007669"/>
    <property type="project" value="TreeGrafter"/>
</dbReference>
<dbReference type="InterPro" id="IPR001867">
    <property type="entry name" value="OmpR/PhoB-type_DNA-bd"/>
</dbReference>
<dbReference type="GO" id="GO:0005829">
    <property type="term" value="C:cytosol"/>
    <property type="evidence" value="ECO:0007669"/>
    <property type="project" value="TreeGrafter"/>
</dbReference>
<dbReference type="Gene3D" id="6.10.250.690">
    <property type="match status" value="1"/>
</dbReference>
<dbReference type="InterPro" id="IPR039420">
    <property type="entry name" value="WalR-like"/>
</dbReference>
<dbReference type="Gene3D" id="1.10.10.10">
    <property type="entry name" value="Winged helix-like DNA-binding domain superfamily/Winged helix DNA-binding domain"/>
    <property type="match status" value="1"/>
</dbReference>
<dbReference type="Gene3D" id="3.40.50.2300">
    <property type="match status" value="1"/>
</dbReference>
<dbReference type="PROSITE" id="PS50110">
    <property type="entry name" value="RESPONSE_REGULATORY"/>
    <property type="match status" value="1"/>
</dbReference>
<organism evidence="5">
    <name type="scientific">freshwater metagenome</name>
    <dbReference type="NCBI Taxonomy" id="449393"/>
    <lineage>
        <taxon>unclassified sequences</taxon>
        <taxon>metagenomes</taxon>
        <taxon>ecological metagenomes</taxon>
    </lineage>
</organism>
<keyword evidence="1" id="KW-0238">DNA-binding</keyword>
<dbReference type="AlphaFoldDB" id="A0A6J7P319"/>
<dbReference type="SMART" id="SM00862">
    <property type="entry name" value="Trans_reg_C"/>
    <property type="match status" value="1"/>
</dbReference>
<dbReference type="SUPFAM" id="SSF52172">
    <property type="entry name" value="CheY-like"/>
    <property type="match status" value="1"/>
</dbReference>
<evidence type="ECO:0000313" key="5">
    <source>
        <dbReference type="EMBL" id="CAB5000120.1"/>
    </source>
</evidence>
<name>A0A6J7P319_9ZZZZ</name>
<dbReference type="EMBL" id="CAFBOZ010000064">
    <property type="protein sequence ID" value="CAB5000120.1"/>
    <property type="molecule type" value="Genomic_DNA"/>
</dbReference>
<feature type="domain" description="OmpR/PhoB-type" evidence="3">
    <location>
        <begin position="124"/>
        <end position="217"/>
    </location>
</feature>
<dbReference type="EMBL" id="CAFBNF010000014">
    <property type="protein sequence ID" value="CAB4931217.1"/>
    <property type="molecule type" value="Genomic_DNA"/>
</dbReference>
<dbReference type="PROSITE" id="PS51755">
    <property type="entry name" value="OMPR_PHOB"/>
    <property type="match status" value="1"/>
</dbReference>
<dbReference type="SMART" id="SM00448">
    <property type="entry name" value="REC"/>
    <property type="match status" value="1"/>
</dbReference>
<sequence length="217" mass="23833">MRVLLVEDHDVLADTIATGLRREGMAVDVSSDGQHAIDSTSEHAYDVVVLDRDLPLVHGDDVCRHISSEHPGTRILMLTASDLVADRVQGLSIGADDYLAKPFAFAELVARVRALARRSRVAAPPTITRGGLTLDTGRHLVERDGRAIELTRKEFNLLEELMRADGAVVSHEELLTRVWDASIDPLTNAIRVTMMTLRRKLGEPALIETVLGAGYRL</sequence>
<dbReference type="SUPFAM" id="SSF46894">
    <property type="entry name" value="C-terminal effector domain of the bipartite response regulators"/>
    <property type="match status" value="1"/>
</dbReference>
<dbReference type="CDD" id="cd00383">
    <property type="entry name" value="trans_reg_C"/>
    <property type="match status" value="1"/>
</dbReference>
<dbReference type="Pfam" id="PF00072">
    <property type="entry name" value="Response_reg"/>
    <property type="match status" value="1"/>
</dbReference>
<dbReference type="InterPro" id="IPR036388">
    <property type="entry name" value="WH-like_DNA-bd_sf"/>
</dbReference>
<evidence type="ECO:0000256" key="1">
    <source>
        <dbReference type="ARBA" id="ARBA00023125"/>
    </source>
</evidence>
<evidence type="ECO:0000313" key="4">
    <source>
        <dbReference type="EMBL" id="CAB4931217.1"/>
    </source>
</evidence>
<protein>
    <submittedName>
        <fullName evidence="5">Unannotated protein</fullName>
    </submittedName>
</protein>
<dbReference type="InterPro" id="IPR001789">
    <property type="entry name" value="Sig_transdc_resp-reg_receiver"/>
</dbReference>
<gene>
    <name evidence="4" type="ORF">UFOPK3773_00252</name>
    <name evidence="5" type="ORF">UFOPK3992_00582</name>
</gene>
<dbReference type="InterPro" id="IPR016032">
    <property type="entry name" value="Sig_transdc_resp-reg_C-effctor"/>
</dbReference>
<dbReference type="GO" id="GO:0000976">
    <property type="term" value="F:transcription cis-regulatory region binding"/>
    <property type="evidence" value="ECO:0007669"/>
    <property type="project" value="TreeGrafter"/>
</dbReference>
<reference evidence="5" key="1">
    <citation type="submission" date="2020-05" db="EMBL/GenBank/DDBJ databases">
        <authorList>
            <person name="Chiriac C."/>
            <person name="Salcher M."/>
            <person name="Ghai R."/>
            <person name="Kavagutti S V."/>
        </authorList>
    </citation>
    <scope>NUCLEOTIDE SEQUENCE</scope>
</reference>
<proteinExistence type="predicted"/>
<dbReference type="PANTHER" id="PTHR48111:SF36">
    <property type="entry name" value="TRANSCRIPTIONAL REGULATORY PROTEIN CUTR"/>
    <property type="match status" value="1"/>
</dbReference>
<dbReference type="GO" id="GO:0006355">
    <property type="term" value="P:regulation of DNA-templated transcription"/>
    <property type="evidence" value="ECO:0007669"/>
    <property type="project" value="InterPro"/>
</dbReference>
<accession>A0A6J7P319</accession>
<dbReference type="InterPro" id="IPR011006">
    <property type="entry name" value="CheY-like_superfamily"/>
</dbReference>
<dbReference type="PANTHER" id="PTHR48111">
    <property type="entry name" value="REGULATOR OF RPOS"/>
    <property type="match status" value="1"/>
</dbReference>
<evidence type="ECO:0000259" key="2">
    <source>
        <dbReference type="PROSITE" id="PS50110"/>
    </source>
</evidence>
<dbReference type="Pfam" id="PF00486">
    <property type="entry name" value="Trans_reg_C"/>
    <property type="match status" value="1"/>
</dbReference>
<dbReference type="GO" id="GO:0032993">
    <property type="term" value="C:protein-DNA complex"/>
    <property type="evidence" value="ECO:0007669"/>
    <property type="project" value="TreeGrafter"/>
</dbReference>
<evidence type="ECO:0000259" key="3">
    <source>
        <dbReference type="PROSITE" id="PS51755"/>
    </source>
</evidence>
<feature type="domain" description="Response regulatory" evidence="2">
    <location>
        <begin position="2"/>
        <end position="116"/>
    </location>
</feature>